<dbReference type="Pfam" id="PF13693">
    <property type="entry name" value="HTH_35"/>
    <property type="match status" value="1"/>
</dbReference>
<evidence type="ECO:0000259" key="5">
    <source>
        <dbReference type="Pfam" id="PF13693"/>
    </source>
</evidence>
<comment type="similarity">
    <text evidence="1">Belongs to the ner transcriptional regulatory family.</text>
</comment>
<dbReference type="AlphaFoldDB" id="A0A3B0ZC44"/>
<organism evidence="6">
    <name type="scientific">hydrothermal vent metagenome</name>
    <dbReference type="NCBI Taxonomy" id="652676"/>
    <lineage>
        <taxon>unclassified sequences</taxon>
        <taxon>metagenomes</taxon>
        <taxon>ecological metagenomes</taxon>
    </lineage>
</organism>
<protein>
    <recommendedName>
        <fullName evidence="5">Ner winged helix-turn-helix DNA-binding domain-containing protein</fullName>
    </recommendedName>
</protein>
<name>A0A3B0ZC44_9ZZZZ</name>
<evidence type="ECO:0000256" key="1">
    <source>
        <dbReference type="ARBA" id="ARBA00006157"/>
    </source>
</evidence>
<evidence type="ECO:0000256" key="4">
    <source>
        <dbReference type="ARBA" id="ARBA00023163"/>
    </source>
</evidence>
<dbReference type="GO" id="GO:0003677">
    <property type="term" value="F:DNA binding"/>
    <property type="evidence" value="ECO:0007669"/>
    <property type="project" value="UniProtKB-KW"/>
</dbReference>
<gene>
    <name evidence="6" type="ORF">MNBD_GAMMA18-1103</name>
</gene>
<proteinExistence type="inferred from homology"/>
<dbReference type="EMBL" id="UOFP01000146">
    <property type="protein sequence ID" value="VAW86550.1"/>
    <property type="molecule type" value="Genomic_DNA"/>
</dbReference>
<keyword evidence="3" id="KW-0238">DNA-binding</keyword>
<dbReference type="InterPro" id="IPR010982">
    <property type="entry name" value="Lambda_DNA-bd_dom_sf"/>
</dbReference>
<feature type="domain" description="Ner winged helix-turn-helix DNA-binding" evidence="5">
    <location>
        <begin position="17"/>
        <end position="77"/>
    </location>
</feature>
<reference evidence="6" key="1">
    <citation type="submission" date="2018-06" db="EMBL/GenBank/DDBJ databases">
        <authorList>
            <person name="Zhirakovskaya E."/>
        </authorList>
    </citation>
    <scope>NUCLEOTIDE SEQUENCE</scope>
</reference>
<evidence type="ECO:0000256" key="3">
    <source>
        <dbReference type="ARBA" id="ARBA00023125"/>
    </source>
</evidence>
<sequence>MNDNDIPSEPLKRRAWIKYRLMLAGYTLSSLAREIGVSRHAPKLALDRPYPRMERVIAEKIGMPAHEIWTERYNEEGLPNRTLGRPRKEKK</sequence>
<keyword evidence="4" id="KW-0804">Transcription</keyword>
<dbReference type="Gene3D" id="1.10.260.40">
    <property type="entry name" value="lambda repressor-like DNA-binding domains"/>
    <property type="match status" value="1"/>
</dbReference>
<dbReference type="SUPFAM" id="SSF47413">
    <property type="entry name" value="lambda repressor-like DNA-binding domains"/>
    <property type="match status" value="1"/>
</dbReference>
<accession>A0A3B0ZC44</accession>
<keyword evidence="2" id="KW-0805">Transcription regulation</keyword>
<dbReference type="InterPro" id="IPR038722">
    <property type="entry name" value="Ner_HTH_dom"/>
</dbReference>
<evidence type="ECO:0000313" key="6">
    <source>
        <dbReference type="EMBL" id="VAW86550.1"/>
    </source>
</evidence>
<evidence type="ECO:0000256" key="2">
    <source>
        <dbReference type="ARBA" id="ARBA00023015"/>
    </source>
</evidence>